<feature type="transmembrane region" description="Helical" evidence="1">
    <location>
        <begin position="12"/>
        <end position="30"/>
    </location>
</feature>
<organism evidence="2 3">
    <name type="scientific">Bartonella tribocorum (strain DSM 28219 / CCUG 45778 / CIP 105476 / IBS 506)</name>
    <dbReference type="NCBI Taxonomy" id="382640"/>
    <lineage>
        <taxon>Bacteria</taxon>
        <taxon>Pseudomonadati</taxon>
        <taxon>Pseudomonadota</taxon>
        <taxon>Alphaproteobacteria</taxon>
        <taxon>Hyphomicrobiales</taxon>
        <taxon>Bartonellaceae</taxon>
        <taxon>Bartonella</taxon>
    </lineage>
</organism>
<proteinExistence type="predicted"/>
<evidence type="ECO:0000313" key="2">
    <source>
        <dbReference type="EMBL" id="CAK00906.1"/>
    </source>
</evidence>
<sequence>MCILIGNAFGGIFLDCGACFVFFAVIKYFLQITKKTAKRRALNHHVNLIKGVDEEFSAVILDAIRPVQQRHKTLFFISCQQKNHDIVYFLFYCLNIVSLAASTHSQLYPLNESII</sequence>
<protein>
    <submittedName>
        <fullName evidence="2">Uncharacterized protein</fullName>
    </submittedName>
</protein>
<keyword evidence="1" id="KW-0472">Membrane</keyword>
<gene>
    <name evidence="2" type="ORF">BT_0450a</name>
</gene>
<dbReference type="EMBL" id="AM260525">
    <property type="protein sequence ID" value="CAK00906.1"/>
    <property type="molecule type" value="Genomic_DNA"/>
</dbReference>
<dbReference type="HOGENOM" id="CLU_2104195_0_0_5"/>
<reference evidence="2 3" key="1">
    <citation type="journal article" date="2007" name="Nat. Genet.">
        <title>Genomic analysis of Bartonella identifies type IV secretion systems as host adaptability factors.</title>
        <authorList>
            <person name="Saenz H.L."/>
            <person name="Engel P."/>
            <person name="Stoeckli M.C."/>
            <person name="Lanz C."/>
            <person name="Raddatz G."/>
            <person name="Vayssier-Taussat M."/>
            <person name="Birtles R."/>
            <person name="Schuster S.C."/>
            <person name="Dehio C."/>
        </authorList>
    </citation>
    <scope>NUCLEOTIDE SEQUENCE [LARGE SCALE GENOMIC DNA]</scope>
    <source>
        <strain evidence="3">DSM 28219 / CCUG 45778 / CIP 105476 / IBS 506</strain>
    </source>
</reference>
<evidence type="ECO:0000256" key="1">
    <source>
        <dbReference type="SAM" id="Phobius"/>
    </source>
</evidence>
<name>A9IPC0_BART1</name>
<dbReference type="KEGG" id="btr:BT_0450a"/>
<dbReference type="eggNOG" id="ENOG503145N">
    <property type="taxonomic scope" value="Bacteria"/>
</dbReference>
<dbReference type="Proteomes" id="UP000001592">
    <property type="component" value="Chromosome"/>
</dbReference>
<accession>A9IPC0</accession>
<evidence type="ECO:0000313" key="3">
    <source>
        <dbReference type="Proteomes" id="UP000001592"/>
    </source>
</evidence>
<keyword evidence="1" id="KW-1133">Transmembrane helix</keyword>
<keyword evidence="1" id="KW-0812">Transmembrane</keyword>
<keyword evidence="3" id="KW-1185">Reference proteome</keyword>
<dbReference type="AlphaFoldDB" id="A9IPC0"/>